<dbReference type="EMBL" id="CP059399">
    <property type="protein sequence ID" value="QLY31874.1"/>
    <property type="molecule type" value="Genomic_DNA"/>
</dbReference>
<dbReference type="InterPro" id="IPR055797">
    <property type="entry name" value="DUF7373"/>
</dbReference>
<name>A0A7D6VBY0_9NOCA</name>
<feature type="domain" description="DUF7373" evidence="2">
    <location>
        <begin position="61"/>
        <end position="262"/>
    </location>
</feature>
<evidence type="ECO:0000259" key="3">
    <source>
        <dbReference type="Pfam" id="PF24092"/>
    </source>
</evidence>
<feature type="chain" id="PRO_5039355331" evidence="1">
    <location>
        <begin position="22"/>
        <end position="407"/>
    </location>
</feature>
<dbReference type="InterPro" id="IPR056463">
    <property type="entry name" value="DUF7373_C"/>
</dbReference>
<keyword evidence="5" id="KW-1185">Reference proteome</keyword>
<accession>A0A7D6VBY0</accession>
<dbReference type="PROSITE" id="PS51257">
    <property type="entry name" value="PROKAR_LIPOPROTEIN"/>
    <property type="match status" value="1"/>
</dbReference>
<protein>
    <submittedName>
        <fullName evidence="4">Uncharacterized protein</fullName>
    </submittedName>
</protein>
<sequence>MRVLGRRLAALLLVTGVGAAAACGSEPAAAVTDPEVDLAALDVGGYNTQPKEFQPKNRVMVARFFEAQRMAGFIPAPFEIDPSLRVNQTTTTHAFLEPEEGKSTLAMHTFLKSDGFNSDTKGFVAGFASTGQTDDDPNIGNALSTSVLLFESDSAATAAAAALSVREFQEPYDRSPNVVETLKSAVHANAVVRWQPSKQALAAWYSTGRYVIVTIAQSEENRVLKVSDKDLLLNLADKSITATSDRLRSFQPTPVDQLATMELDPTGMYRRTLWRTSEDYYHGPPGVYSLAGDLHLMSEPAELRAQYDEAGVDAVSWGATRVIRAKDIDAAQRLREQLSYDKYFRTAAGPAALPSARCATYVGPSTGAIPNYCWVSRDRYVAMAWGEQMSDVQQRISAQYALLVNSR</sequence>
<evidence type="ECO:0000313" key="5">
    <source>
        <dbReference type="Proteomes" id="UP000515512"/>
    </source>
</evidence>
<keyword evidence="1" id="KW-0732">Signal</keyword>
<dbReference type="KEGG" id="nhu:H0264_06085"/>
<organism evidence="4 5">
    <name type="scientific">Nocardia huaxiensis</name>
    <dbReference type="NCBI Taxonomy" id="2755382"/>
    <lineage>
        <taxon>Bacteria</taxon>
        <taxon>Bacillati</taxon>
        <taxon>Actinomycetota</taxon>
        <taxon>Actinomycetes</taxon>
        <taxon>Mycobacteriales</taxon>
        <taxon>Nocardiaceae</taxon>
        <taxon>Nocardia</taxon>
    </lineage>
</organism>
<feature type="signal peptide" evidence="1">
    <location>
        <begin position="1"/>
        <end position="21"/>
    </location>
</feature>
<evidence type="ECO:0000313" key="4">
    <source>
        <dbReference type="EMBL" id="QLY31874.1"/>
    </source>
</evidence>
<evidence type="ECO:0000256" key="1">
    <source>
        <dbReference type="SAM" id="SignalP"/>
    </source>
</evidence>
<dbReference type="RefSeq" id="WP_181583052.1">
    <property type="nucleotide sequence ID" value="NZ_CP059399.1"/>
</dbReference>
<feature type="domain" description="DUF7373" evidence="3">
    <location>
        <begin position="270"/>
        <end position="406"/>
    </location>
</feature>
<dbReference type="Pfam" id="PF24088">
    <property type="entry name" value="DUF7373"/>
    <property type="match status" value="1"/>
</dbReference>
<dbReference type="Pfam" id="PF24092">
    <property type="entry name" value="DUF7373_C"/>
    <property type="match status" value="1"/>
</dbReference>
<gene>
    <name evidence="4" type="ORF">H0264_06085</name>
</gene>
<reference evidence="4 5" key="1">
    <citation type="submission" date="2020-07" db="EMBL/GenBank/DDBJ databases">
        <authorList>
            <person name="Zhuang K."/>
            <person name="Ran Y."/>
        </authorList>
    </citation>
    <scope>NUCLEOTIDE SEQUENCE [LARGE SCALE GENOMIC DNA]</scope>
    <source>
        <strain evidence="4 5">WCH-YHL-001</strain>
    </source>
</reference>
<evidence type="ECO:0000259" key="2">
    <source>
        <dbReference type="Pfam" id="PF24088"/>
    </source>
</evidence>
<dbReference type="AlphaFoldDB" id="A0A7D6VBY0"/>
<dbReference type="Proteomes" id="UP000515512">
    <property type="component" value="Chromosome"/>
</dbReference>
<proteinExistence type="predicted"/>